<dbReference type="AlphaFoldDB" id="A0A9X5E9G2"/>
<evidence type="ECO:0000256" key="1">
    <source>
        <dbReference type="SAM" id="MobiDB-lite"/>
    </source>
</evidence>
<name>A0A9X5E9G2_9CYAN</name>
<dbReference type="InterPro" id="IPR009317">
    <property type="entry name" value="ChaB"/>
</dbReference>
<gene>
    <name evidence="2" type="ORF">QH73_0018060</name>
</gene>
<evidence type="ECO:0000313" key="2">
    <source>
        <dbReference type="EMBL" id="NHC36522.1"/>
    </source>
</evidence>
<dbReference type="Proteomes" id="UP000031532">
    <property type="component" value="Unassembled WGS sequence"/>
</dbReference>
<sequence>MAYNKVEELPAEITEKLPQHGQQIFLAAFNAAQSDGMSEDAATNVAWNSVSQEYEQGEDGKWYQKPEDTAVHDKSTVSGGN</sequence>
<dbReference type="InterPro" id="IPR037205">
    <property type="entry name" value="ChaB_sf"/>
</dbReference>
<organism evidence="2 3">
    <name type="scientific">Scytonema millei VB511283</name>
    <dbReference type="NCBI Taxonomy" id="1245923"/>
    <lineage>
        <taxon>Bacteria</taxon>
        <taxon>Bacillati</taxon>
        <taxon>Cyanobacteriota</taxon>
        <taxon>Cyanophyceae</taxon>
        <taxon>Nostocales</taxon>
        <taxon>Scytonemataceae</taxon>
        <taxon>Scytonema</taxon>
    </lineage>
</organism>
<dbReference type="Pfam" id="PF06150">
    <property type="entry name" value="ChaB"/>
    <property type="match status" value="1"/>
</dbReference>
<dbReference type="Gene3D" id="1.10.1740.70">
    <property type="entry name" value="ChaB"/>
    <property type="match status" value="1"/>
</dbReference>
<dbReference type="EMBL" id="JTJC03000005">
    <property type="protein sequence ID" value="NHC36522.1"/>
    <property type="molecule type" value="Genomic_DNA"/>
</dbReference>
<keyword evidence="3" id="KW-1185">Reference proteome</keyword>
<feature type="region of interest" description="Disordered" evidence="1">
    <location>
        <begin position="55"/>
        <end position="81"/>
    </location>
</feature>
<feature type="compositionally biased region" description="Basic and acidic residues" evidence="1">
    <location>
        <begin position="58"/>
        <end position="75"/>
    </location>
</feature>
<evidence type="ECO:0000313" key="3">
    <source>
        <dbReference type="Proteomes" id="UP000031532"/>
    </source>
</evidence>
<reference evidence="2 3" key="1">
    <citation type="journal article" date="2015" name="Genome Announc.">
        <title>Draft Genome Sequence of the Terrestrial Cyanobacterium Scytonema millei VB511283, Isolated from Eastern India.</title>
        <authorList>
            <person name="Sen D."/>
            <person name="Chandrababunaidu M.M."/>
            <person name="Singh D."/>
            <person name="Sanghi N."/>
            <person name="Ghorai A."/>
            <person name="Mishra G.P."/>
            <person name="Madduluri M."/>
            <person name="Adhikary S.P."/>
            <person name="Tripathy S."/>
        </authorList>
    </citation>
    <scope>NUCLEOTIDE SEQUENCE [LARGE SCALE GENOMIC DNA]</scope>
    <source>
        <strain evidence="2 3">VB511283</strain>
    </source>
</reference>
<accession>A0A9X5E9G2</accession>
<dbReference type="OrthoDB" id="515114at2"/>
<protein>
    <submittedName>
        <fullName evidence="2">Cation transport regulator ChaB</fullName>
    </submittedName>
</protein>
<dbReference type="SUPFAM" id="SSF140376">
    <property type="entry name" value="ChaB-like"/>
    <property type="match status" value="1"/>
</dbReference>
<dbReference type="RefSeq" id="WP_039716036.1">
    <property type="nucleotide sequence ID" value="NZ_JTJC03000005.1"/>
</dbReference>
<comment type="caution">
    <text evidence="2">The sequence shown here is derived from an EMBL/GenBank/DDBJ whole genome shotgun (WGS) entry which is preliminary data.</text>
</comment>
<proteinExistence type="predicted"/>